<dbReference type="AlphaFoldDB" id="A0A1Y2IH12"/>
<dbReference type="InterPro" id="IPR045469">
    <property type="entry name" value="Nis1"/>
</dbReference>
<reference evidence="2 3" key="1">
    <citation type="journal article" date="2015" name="Biotechnol. Biofuels">
        <title>Enhanced degradation of softwood versus hardwood by the white-rot fungus Pycnoporus coccineus.</title>
        <authorList>
            <person name="Couturier M."/>
            <person name="Navarro D."/>
            <person name="Chevret D."/>
            <person name="Henrissat B."/>
            <person name="Piumi F."/>
            <person name="Ruiz-Duenas F.J."/>
            <person name="Martinez A.T."/>
            <person name="Grigoriev I.V."/>
            <person name="Riley R."/>
            <person name="Lipzen A."/>
            <person name="Berrin J.G."/>
            <person name="Master E.R."/>
            <person name="Rosso M.N."/>
        </authorList>
    </citation>
    <scope>NUCLEOTIDE SEQUENCE [LARGE SCALE GENOMIC DNA]</scope>
    <source>
        <strain evidence="2 3">BRFM310</strain>
    </source>
</reference>
<dbReference type="EMBL" id="KZ084126">
    <property type="protein sequence ID" value="OSC99560.1"/>
    <property type="molecule type" value="Genomic_DNA"/>
</dbReference>
<dbReference type="Pfam" id="PF19271">
    <property type="entry name" value="Nis1"/>
    <property type="match status" value="1"/>
</dbReference>
<proteinExistence type="predicted"/>
<evidence type="ECO:0000256" key="1">
    <source>
        <dbReference type="SAM" id="SignalP"/>
    </source>
</evidence>
<keyword evidence="3" id="KW-1185">Reference proteome</keyword>
<gene>
    <name evidence="2" type="ORF">PYCCODRAFT_1372729</name>
</gene>
<evidence type="ECO:0008006" key="4">
    <source>
        <dbReference type="Google" id="ProtNLM"/>
    </source>
</evidence>
<protein>
    <recommendedName>
        <fullName evidence="4">Phosphatidylglycerol/phosphatidylinositol transfer protein</fullName>
    </recommendedName>
</protein>
<accession>A0A1Y2IH12</accession>
<evidence type="ECO:0000313" key="3">
    <source>
        <dbReference type="Proteomes" id="UP000193067"/>
    </source>
</evidence>
<sequence length="135" mass="13911">MKFFAVLSFLASLAAAQKAVILAPEPMSVLAPGDDFVVDVDRPVSTTNADEVAIAIGLLSCAQLSPLRTCDTVDSSSGIGTVLYAGPFDPELRPGGTDFYQNFTVTVPTDFPSGEAALAVAHFSLVGVSCPVICG</sequence>
<evidence type="ECO:0000313" key="2">
    <source>
        <dbReference type="EMBL" id="OSC99560.1"/>
    </source>
</evidence>
<feature type="signal peptide" evidence="1">
    <location>
        <begin position="1"/>
        <end position="16"/>
    </location>
</feature>
<name>A0A1Y2IH12_TRAC3</name>
<dbReference type="Proteomes" id="UP000193067">
    <property type="component" value="Unassembled WGS sequence"/>
</dbReference>
<feature type="chain" id="PRO_5012192376" description="Phosphatidylglycerol/phosphatidylinositol transfer protein" evidence="1">
    <location>
        <begin position="17"/>
        <end position="135"/>
    </location>
</feature>
<keyword evidence="1" id="KW-0732">Signal</keyword>
<dbReference type="OrthoDB" id="2841294at2759"/>
<organism evidence="2 3">
    <name type="scientific">Trametes coccinea (strain BRFM310)</name>
    <name type="common">Pycnoporus coccineus</name>
    <dbReference type="NCBI Taxonomy" id="1353009"/>
    <lineage>
        <taxon>Eukaryota</taxon>
        <taxon>Fungi</taxon>
        <taxon>Dikarya</taxon>
        <taxon>Basidiomycota</taxon>
        <taxon>Agaricomycotina</taxon>
        <taxon>Agaricomycetes</taxon>
        <taxon>Polyporales</taxon>
        <taxon>Polyporaceae</taxon>
        <taxon>Trametes</taxon>
    </lineage>
</organism>